<evidence type="ECO:0000259" key="2">
    <source>
        <dbReference type="Pfam" id="PF22181"/>
    </source>
</evidence>
<reference evidence="3" key="1">
    <citation type="submission" date="2022-10" db="EMBL/GenBank/DDBJ databases">
        <title>The complete genomes of actinobacterial strains from the NBC collection.</title>
        <authorList>
            <person name="Joergensen T.S."/>
            <person name="Alvarez Arevalo M."/>
            <person name="Sterndorff E.B."/>
            <person name="Faurdal D."/>
            <person name="Vuksanovic O."/>
            <person name="Mourched A.-S."/>
            <person name="Charusanti P."/>
            <person name="Shaw S."/>
            <person name="Blin K."/>
            <person name="Weber T."/>
        </authorList>
    </citation>
    <scope>NUCLEOTIDE SEQUENCE</scope>
    <source>
        <strain evidence="3">NBC_00668</strain>
    </source>
</reference>
<dbReference type="RefSeq" id="WP_329399370.1">
    <property type="nucleotide sequence ID" value="NZ_CP109019.1"/>
</dbReference>
<organism evidence="3 4">
    <name type="scientific">Streptomyces melanogenes</name>
    <dbReference type="NCBI Taxonomy" id="67326"/>
    <lineage>
        <taxon>Bacteria</taxon>
        <taxon>Bacillati</taxon>
        <taxon>Actinomycetota</taxon>
        <taxon>Actinomycetes</taxon>
        <taxon>Kitasatosporales</taxon>
        <taxon>Streptomycetaceae</taxon>
        <taxon>Streptomyces</taxon>
    </lineage>
</organism>
<keyword evidence="3" id="KW-0328">Glycosyltransferase</keyword>
<dbReference type="InterPro" id="IPR001173">
    <property type="entry name" value="Glyco_trans_2-like"/>
</dbReference>
<dbReference type="InterPro" id="IPR054028">
    <property type="entry name" value="TarS/TarP_linker"/>
</dbReference>
<feature type="domain" description="TarS/TarP linker" evidence="2">
    <location>
        <begin position="286"/>
        <end position="333"/>
    </location>
</feature>
<dbReference type="Gene3D" id="3.90.550.10">
    <property type="entry name" value="Spore Coat Polysaccharide Biosynthesis Protein SpsA, Chain A"/>
    <property type="match status" value="1"/>
</dbReference>
<evidence type="ECO:0000259" key="1">
    <source>
        <dbReference type="Pfam" id="PF00535"/>
    </source>
</evidence>
<dbReference type="EMBL" id="CP109019">
    <property type="protein sequence ID" value="WUT83598.1"/>
    <property type="molecule type" value="Genomic_DNA"/>
</dbReference>
<dbReference type="Pfam" id="PF00535">
    <property type="entry name" value="Glycos_transf_2"/>
    <property type="match status" value="1"/>
</dbReference>
<keyword evidence="3" id="KW-0808">Transferase</keyword>
<name>A0ABZ1XJC8_9ACTN</name>
<dbReference type="Pfam" id="PF22181">
    <property type="entry name" value="TarS_linker"/>
    <property type="match status" value="1"/>
</dbReference>
<evidence type="ECO:0000313" key="3">
    <source>
        <dbReference type="EMBL" id="WUT83598.1"/>
    </source>
</evidence>
<keyword evidence="4" id="KW-1185">Reference proteome</keyword>
<accession>A0ABZ1XJC8</accession>
<dbReference type="Proteomes" id="UP001432060">
    <property type="component" value="Chromosome"/>
</dbReference>
<dbReference type="PANTHER" id="PTHR22916:SF3">
    <property type="entry name" value="UDP-GLCNAC:BETAGAL BETA-1,3-N-ACETYLGLUCOSAMINYLTRANSFERASE-LIKE PROTEIN 1"/>
    <property type="match status" value="1"/>
</dbReference>
<sequence length="799" mass="86843">MTPLTPPTPPTSPTSSTPRLSVVVPVHNVEEHLGACLESLARQSLKDLDVVLVDDGSTDDSPRIAREFAARDDRFRVVGKENGGLGAARNTGVAHTAPGSEYLAFVDSDDVLPSRAFELLTGALDKSGSDFASGNVLRLTGGGRLQQHPLFTKPMRSTRPATHVTKDWSLLLDRIACNKVFRRAFWDAHSFAFPEGVLYEDIPVVLPAHFAARSVDVLQDAVYYWRFRDSSITNRRAVVRGVADRTAAVLGVSRGLAGTPEHKKRYDESVLCEDLWYFMQVLPEGDAAYREAFLEHAGEFAAQVDPEVLAGLPLHHRVKWHLARERRLEELLGLLEFERHSPRTHRVRGLRRRTAEYPPLTAPLPREVRALAPGDLPLEARLTGAEWRDGTLRLTGYGYIRNLPARARRHALKAAWLRTPDRRALPLRLKRVNDPAITARSGQRLHGYDWAGFEVAVDPARLLTESATTTWKLVLGVLGHSGVLGHGVARRGGVADGGAQLEVHYLDEHTRIVPVFAGGRLQLNAERVQTWLTGHDSHDGVLTLTGETRTRASALRLGHWHSEAAIQVPLARDGERFTAEVPLEELAAVRGRGPVRAPHGESRPADAYSVQLVKPDGKRLPVAAPPGLPLGRHAVPGGRELAFTVSAWGNAVLTDQLPHAYTESVTWTDNSLVLQGLYGGGPAVPLQLRRTGAEEEEVELPVRCADGRFRVESAYEALTLIGEGEWQVSLGEAPVRVPAAAGPALPAPRTIAGRDVGLRRHGHDHLVLTVSPTARSEAASSEAASFGAAPAKGAGSCGS</sequence>
<protein>
    <submittedName>
        <fullName evidence="3">Glycosyltransferase</fullName>
        <ecNumber evidence="3">2.4.-.-</ecNumber>
    </submittedName>
</protein>
<feature type="domain" description="Glycosyltransferase 2-like" evidence="1">
    <location>
        <begin position="21"/>
        <end position="184"/>
    </location>
</feature>
<gene>
    <name evidence="3" type="ORF">OG515_15990</name>
</gene>
<dbReference type="GO" id="GO:0016757">
    <property type="term" value="F:glycosyltransferase activity"/>
    <property type="evidence" value="ECO:0007669"/>
    <property type="project" value="UniProtKB-KW"/>
</dbReference>
<dbReference type="SUPFAM" id="SSF53448">
    <property type="entry name" value="Nucleotide-diphospho-sugar transferases"/>
    <property type="match status" value="1"/>
</dbReference>
<evidence type="ECO:0000313" key="4">
    <source>
        <dbReference type="Proteomes" id="UP001432060"/>
    </source>
</evidence>
<dbReference type="CDD" id="cd00761">
    <property type="entry name" value="Glyco_tranf_GTA_type"/>
    <property type="match status" value="1"/>
</dbReference>
<dbReference type="EC" id="2.4.-.-" evidence="3"/>
<dbReference type="PANTHER" id="PTHR22916">
    <property type="entry name" value="GLYCOSYLTRANSFERASE"/>
    <property type="match status" value="1"/>
</dbReference>
<proteinExistence type="predicted"/>
<dbReference type="InterPro" id="IPR029044">
    <property type="entry name" value="Nucleotide-diphossugar_trans"/>
</dbReference>